<dbReference type="FunFam" id="3.30.530.20:FF:000006">
    <property type="entry name" value="StAR-related lipid transfer protein 7, mitochondrial"/>
    <property type="match status" value="1"/>
</dbReference>
<feature type="region of interest" description="Disordered" evidence="1">
    <location>
        <begin position="658"/>
        <end position="739"/>
    </location>
</feature>
<gene>
    <name evidence="3" type="ORF">LWI28_005443</name>
</gene>
<comment type="caution">
    <text evidence="3">The sequence shown here is derived from an EMBL/GenBank/DDBJ whole genome shotgun (WGS) entry which is preliminary data.</text>
</comment>
<feature type="region of interest" description="Disordered" evidence="1">
    <location>
        <begin position="903"/>
        <end position="965"/>
    </location>
</feature>
<protein>
    <recommendedName>
        <fullName evidence="2">START domain-containing protein</fullName>
    </recommendedName>
</protein>
<evidence type="ECO:0000256" key="1">
    <source>
        <dbReference type="SAM" id="MobiDB-lite"/>
    </source>
</evidence>
<proteinExistence type="predicted"/>
<evidence type="ECO:0000313" key="4">
    <source>
        <dbReference type="Proteomes" id="UP001064489"/>
    </source>
</evidence>
<dbReference type="Gene3D" id="3.90.70.200">
    <property type="entry name" value="Plus-3 domain"/>
    <property type="match status" value="1"/>
</dbReference>
<feature type="region of interest" description="Disordered" evidence="1">
    <location>
        <begin position="585"/>
        <end position="621"/>
    </location>
</feature>
<sequence>MDELVTLSFSTSARTAEIEQDIVTENDLEHLLHLLEGKDGEMEWPHMMERSTPNMAYQAWRHEPETGPVYYRSRTVFEGATPELVRDFFWDDEFRPKWDPMLAYFKILEECPHTGTMIVHWIKKFPFFCSDREYIIGRRIWEAGKTYYCVTKGVPYPGLPKRDKPRRVELYFSYWVIRAVKSRKGDGQMSACEVTLVHSEDMGIPKDVAKLGVRHGMWGAVKKLHSGMRAYQNARKSEASLSRSARMARITTKISFDESMDSLDPVSDEEEKEQAVVEKVEKDQGMDWKWIVIGGTVALVGLHSGSIISQSKFCESFFLCLTSVDVSGLTKEIVQLKMSVENENIEPVTELELSLSYSSQRIQRRLNSATGAGANAGTRLDIEFAATDPLSELVWSPQNGLSLKCADGGFGDKRPPLLWGAEPSNVVLSPSKDITAGRSRTDKPIIEENFIMSRSAFHGMSETADKDTSTRTPEIDVAVMPIRGSSHEDRTGTRSVEEMNNVAGTSVQHINKIHDFSNWKGERICDPIDIEIAEISEAKENNFSSFPDELGPDFAQYEISSRNPAGGGIEVGSGKETSRMETVSVSEAHRTKECESNKSLMQNLTSPRRRHENSASFLEKESKNKKTIINSLLDKLESTSENDLRTFIGKNARGATSKIVASESSHEVKNSSRQDEQMLPKDKMTSGNHSPSNSRILRYQRKGKDKALSDGDFNGRMSKEDNESHESHESVESCNSTRLFSTGKKRSSFEQQLIVGSKKVKTQINESPGSTSFNKHDSSFMNWISNMMKGIAKSNEDEAPPSPALTLAHPNHGHESHDQNIITNHKNQDYGCKNVGFQSILPSLYCPKMKEVQDKTMDGGYQQELELGNRLCDISATPIACHGGNDNLCNQFLLSNQKYNVSKSGNEASKSTQPKISSAKFSSSQENSKANSAENKNSCNLATDSSMVKHKTSSTGKIDSEPPSEVKISQDFGHGSNPPGSLWIARFIPKTSIPLINLECQNKSSIGQVLESSTNFQRLFPSSQNPVGSSNDLKNVDVEPQSTEDPPVVVGKELQICAAETEASVGFNRIKGQNYQKLIHKLNPIVPSSRLKNSEAMASLFARRLDALKHIVPSNVTEITDGELEDLQRNINSYNGTEELPYLCIRCCQLNHWAVACPYATSRDRNQSESGASLGDHLTPNEMQLDKRNSGSTNLLDSNKSHLQAAGSTHSVREINWKMNEGATSTRMTYDANPISDAPKRIFEFIKRLHLSRTDILKWHMSLEHLNGFYLRLRLGKWEEGLGGTGYYVACITGARIESSSKNSKHLISVNVGGIKCTVENQYISNHDFLEDELMAWWSAIAKCGIADNLISWSLYSTDKSHLECVKKRRKHSMSLH</sequence>
<dbReference type="InterPro" id="IPR036128">
    <property type="entry name" value="Plus3-like_sf"/>
</dbReference>
<accession>A0AAD5NZH4</accession>
<dbReference type="PROSITE" id="PS50848">
    <property type="entry name" value="START"/>
    <property type="match status" value="1"/>
</dbReference>
<feature type="compositionally biased region" description="Basic and acidic residues" evidence="1">
    <location>
        <begin position="664"/>
        <end position="684"/>
    </location>
</feature>
<dbReference type="Gene3D" id="3.30.530.20">
    <property type="match status" value="1"/>
</dbReference>
<evidence type="ECO:0000259" key="2">
    <source>
        <dbReference type="PROSITE" id="PS50848"/>
    </source>
</evidence>
<dbReference type="Pfam" id="PF01852">
    <property type="entry name" value="START"/>
    <property type="match status" value="1"/>
</dbReference>
<dbReference type="Pfam" id="PF03126">
    <property type="entry name" value="Plus-3"/>
    <property type="match status" value="1"/>
</dbReference>
<feature type="compositionally biased region" description="Basic and acidic residues" evidence="1">
    <location>
        <begin position="717"/>
        <end position="731"/>
    </location>
</feature>
<dbReference type="SUPFAM" id="SSF159042">
    <property type="entry name" value="Plus3-like"/>
    <property type="match status" value="1"/>
</dbReference>
<feature type="compositionally biased region" description="Polar residues" evidence="1">
    <location>
        <begin position="597"/>
        <end position="606"/>
    </location>
</feature>
<feature type="region of interest" description="Disordered" evidence="1">
    <location>
        <begin position="1165"/>
        <end position="1198"/>
    </location>
</feature>
<organism evidence="3 4">
    <name type="scientific">Acer negundo</name>
    <name type="common">Box elder</name>
    <dbReference type="NCBI Taxonomy" id="4023"/>
    <lineage>
        <taxon>Eukaryota</taxon>
        <taxon>Viridiplantae</taxon>
        <taxon>Streptophyta</taxon>
        <taxon>Embryophyta</taxon>
        <taxon>Tracheophyta</taxon>
        <taxon>Spermatophyta</taxon>
        <taxon>Magnoliopsida</taxon>
        <taxon>eudicotyledons</taxon>
        <taxon>Gunneridae</taxon>
        <taxon>Pentapetalae</taxon>
        <taxon>rosids</taxon>
        <taxon>malvids</taxon>
        <taxon>Sapindales</taxon>
        <taxon>Sapindaceae</taxon>
        <taxon>Hippocastanoideae</taxon>
        <taxon>Acereae</taxon>
        <taxon>Acer</taxon>
    </lineage>
</organism>
<dbReference type="InterPro" id="IPR004343">
    <property type="entry name" value="Plus-3_dom"/>
</dbReference>
<dbReference type="SUPFAM" id="SSF55961">
    <property type="entry name" value="Bet v1-like"/>
    <property type="match status" value="1"/>
</dbReference>
<dbReference type="InterPro" id="IPR002913">
    <property type="entry name" value="START_lipid-bd_dom"/>
</dbReference>
<dbReference type="PANTHER" id="PTHR38940">
    <property type="entry name" value="PLUS3 DOMAIN-CONTAINING PROTEIN"/>
    <property type="match status" value="1"/>
</dbReference>
<dbReference type="EMBL" id="JAJSOW010000003">
    <property type="protein sequence ID" value="KAI9194380.1"/>
    <property type="molecule type" value="Genomic_DNA"/>
</dbReference>
<feature type="compositionally biased region" description="Low complexity" evidence="1">
    <location>
        <begin position="926"/>
        <end position="938"/>
    </location>
</feature>
<dbReference type="CDD" id="cd08870">
    <property type="entry name" value="START_STARD2_7-like"/>
    <property type="match status" value="1"/>
</dbReference>
<feature type="domain" description="START" evidence="2">
    <location>
        <begin position="44"/>
        <end position="233"/>
    </location>
</feature>
<dbReference type="GO" id="GO:0003677">
    <property type="term" value="F:DNA binding"/>
    <property type="evidence" value="ECO:0007669"/>
    <property type="project" value="InterPro"/>
</dbReference>
<dbReference type="GO" id="GO:0008289">
    <property type="term" value="F:lipid binding"/>
    <property type="evidence" value="ECO:0007669"/>
    <property type="project" value="InterPro"/>
</dbReference>
<feature type="compositionally biased region" description="Polar residues" evidence="1">
    <location>
        <begin position="903"/>
        <end position="925"/>
    </location>
</feature>
<dbReference type="InterPro" id="IPR023393">
    <property type="entry name" value="START-like_dom_sf"/>
</dbReference>
<dbReference type="Proteomes" id="UP001064489">
    <property type="component" value="Chromosome 1"/>
</dbReference>
<dbReference type="SMART" id="SM00719">
    <property type="entry name" value="Plus3"/>
    <property type="match status" value="1"/>
</dbReference>
<name>A0AAD5NZH4_ACENE</name>
<feature type="compositionally biased region" description="Basic and acidic residues" evidence="1">
    <location>
        <begin position="587"/>
        <end position="596"/>
    </location>
</feature>
<evidence type="ECO:0000313" key="3">
    <source>
        <dbReference type="EMBL" id="KAI9194380.1"/>
    </source>
</evidence>
<reference evidence="3" key="2">
    <citation type="submission" date="2023-02" db="EMBL/GenBank/DDBJ databases">
        <authorList>
            <person name="Swenson N.G."/>
            <person name="Wegrzyn J.L."/>
            <person name="Mcevoy S.L."/>
        </authorList>
    </citation>
    <scope>NUCLEOTIDE SEQUENCE</scope>
    <source>
        <strain evidence="3">91603</strain>
        <tissue evidence="3">Leaf</tissue>
    </source>
</reference>
<keyword evidence="4" id="KW-1185">Reference proteome</keyword>
<dbReference type="PANTHER" id="PTHR38940:SF4">
    <property type="entry name" value="OS01G0775100 PROTEIN"/>
    <property type="match status" value="1"/>
</dbReference>
<reference evidence="3" key="1">
    <citation type="journal article" date="2022" name="Plant J.">
        <title>Strategies of tolerance reflected in two North American maple genomes.</title>
        <authorList>
            <person name="McEvoy S.L."/>
            <person name="Sezen U.U."/>
            <person name="Trouern-Trend A."/>
            <person name="McMahon S.M."/>
            <person name="Schaberg P.G."/>
            <person name="Yang J."/>
            <person name="Wegrzyn J.L."/>
            <person name="Swenson N.G."/>
        </authorList>
    </citation>
    <scope>NUCLEOTIDE SEQUENCE</scope>
    <source>
        <strain evidence="3">91603</strain>
    </source>
</reference>
<feature type="compositionally biased region" description="Polar residues" evidence="1">
    <location>
        <begin position="685"/>
        <end position="695"/>
    </location>
</feature>